<feature type="region of interest" description="Disordered" evidence="1">
    <location>
        <begin position="100"/>
        <end position="160"/>
    </location>
</feature>
<feature type="compositionally biased region" description="Acidic residues" evidence="1">
    <location>
        <begin position="119"/>
        <end position="138"/>
    </location>
</feature>
<organism evidence="2 3">
    <name type="scientific">Mya arenaria</name>
    <name type="common">Soft-shell clam</name>
    <dbReference type="NCBI Taxonomy" id="6604"/>
    <lineage>
        <taxon>Eukaryota</taxon>
        <taxon>Metazoa</taxon>
        <taxon>Spiralia</taxon>
        <taxon>Lophotrochozoa</taxon>
        <taxon>Mollusca</taxon>
        <taxon>Bivalvia</taxon>
        <taxon>Autobranchia</taxon>
        <taxon>Heteroconchia</taxon>
        <taxon>Euheterodonta</taxon>
        <taxon>Imparidentia</taxon>
        <taxon>Neoheterodontei</taxon>
        <taxon>Myida</taxon>
        <taxon>Myoidea</taxon>
        <taxon>Myidae</taxon>
        <taxon>Mya</taxon>
    </lineage>
</organism>
<keyword evidence="3" id="KW-1185">Reference proteome</keyword>
<evidence type="ECO:0000313" key="3">
    <source>
        <dbReference type="Proteomes" id="UP001164746"/>
    </source>
</evidence>
<gene>
    <name evidence="2" type="ORF">MAR_029456</name>
</gene>
<accession>A0ABY7DGE9</accession>
<sequence length="160" mass="17956">MLYFVCTCEICDGQKKGFNDYGIVFNIKPSNGYLLLMMNHVNVKCQTVSFKSIFVFPGKLLSLIKAYRQKVLLQSKWTKKSGMRLYEFILHMCDGTLDDTDEDSNHGNDVMGSHGGQEVDPESLEFGSEEILDSDDEMGGGAGCKKLKREDSDDYKANTP</sequence>
<evidence type="ECO:0000256" key="1">
    <source>
        <dbReference type="SAM" id="MobiDB-lite"/>
    </source>
</evidence>
<dbReference type="EMBL" id="CP111013">
    <property type="protein sequence ID" value="WAQ96766.1"/>
    <property type="molecule type" value="Genomic_DNA"/>
</dbReference>
<protein>
    <submittedName>
        <fullName evidence="2">Uncharacterized protein</fullName>
    </submittedName>
</protein>
<reference evidence="2" key="1">
    <citation type="submission" date="2022-11" db="EMBL/GenBank/DDBJ databases">
        <title>Centuries of genome instability and evolution in soft-shell clam transmissible cancer (bioRxiv).</title>
        <authorList>
            <person name="Hart S.F.M."/>
            <person name="Yonemitsu M.A."/>
            <person name="Giersch R.M."/>
            <person name="Beal B.F."/>
            <person name="Arriagada G."/>
            <person name="Davis B.W."/>
            <person name="Ostrander E.A."/>
            <person name="Goff S.P."/>
            <person name="Metzger M.J."/>
        </authorList>
    </citation>
    <scope>NUCLEOTIDE SEQUENCE</scope>
    <source>
        <strain evidence="2">MELC-2E11</strain>
        <tissue evidence="2">Siphon/mantle</tissue>
    </source>
</reference>
<name>A0ABY7DGE9_MYAAR</name>
<dbReference type="Proteomes" id="UP001164746">
    <property type="component" value="Chromosome 2"/>
</dbReference>
<evidence type="ECO:0000313" key="2">
    <source>
        <dbReference type="EMBL" id="WAQ96766.1"/>
    </source>
</evidence>
<feature type="compositionally biased region" description="Basic and acidic residues" evidence="1">
    <location>
        <begin position="148"/>
        <end position="160"/>
    </location>
</feature>
<proteinExistence type="predicted"/>